<protein>
    <submittedName>
        <fullName evidence="2">Uncharacterized protein</fullName>
    </submittedName>
</protein>
<dbReference type="AlphaFoldDB" id="A0A5B7CX37"/>
<feature type="compositionally biased region" description="Low complexity" evidence="1">
    <location>
        <begin position="405"/>
        <end position="417"/>
    </location>
</feature>
<feature type="region of interest" description="Disordered" evidence="1">
    <location>
        <begin position="480"/>
        <end position="512"/>
    </location>
</feature>
<feature type="compositionally biased region" description="Low complexity" evidence="1">
    <location>
        <begin position="337"/>
        <end position="351"/>
    </location>
</feature>
<accession>A0A5B7CX37</accession>
<dbReference type="Proteomes" id="UP000324222">
    <property type="component" value="Unassembled WGS sequence"/>
</dbReference>
<comment type="caution">
    <text evidence="2">The sequence shown here is derived from an EMBL/GenBank/DDBJ whole genome shotgun (WGS) entry which is preliminary data.</text>
</comment>
<reference evidence="2 3" key="1">
    <citation type="submission" date="2019-05" db="EMBL/GenBank/DDBJ databases">
        <title>Another draft genome of Portunus trituberculatus and its Hox gene families provides insights of decapod evolution.</title>
        <authorList>
            <person name="Jeong J.-H."/>
            <person name="Song I."/>
            <person name="Kim S."/>
            <person name="Choi T."/>
            <person name="Kim D."/>
            <person name="Ryu S."/>
            <person name="Kim W."/>
        </authorList>
    </citation>
    <scope>NUCLEOTIDE SEQUENCE [LARGE SCALE GENOMIC DNA]</scope>
    <source>
        <tissue evidence="2">Muscle</tissue>
    </source>
</reference>
<evidence type="ECO:0000313" key="3">
    <source>
        <dbReference type="Proteomes" id="UP000324222"/>
    </source>
</evidence>
<feature type="region of interest" description="Disordered" evidence="1">
    <location>
        <begin position="67"/>
        <end position="96"/>
    </location>
</feature>
<feature type="compositionally biased region" description="Polar residues" evidence="1">
    <location>
        <begin position="705"/>
        <end position="715"/>
    </location>
</feature>
<feature type="region of interest" description="Disordered" evidence="1">
    <location>
        <begin position="359"/>
        <end position="424"/>
    </location>
</feature>
<feature type="compositionally biased region" description="Polar residues" evidence="1">
    <location>
        <begin position="497"/>
        <end position="512"/>
    </location>
</feature>
<feature type="region of interest" description="Disordered" evidence="1">
    <location>
        <begin position="157"/>
        <end position="177"/>
    </location>
</feature>
<organism evidence="2 3">
    <name type="scientific">Portunus trituberculatus</name>
    <name type="common">Swimming crab</name>
    <name type="synonym">Neptunus trituberculatus</name>
    <dbReference type="NCBI Taxonomy" id="210409"/>
    <lineage>
        <taxon>Eukaryota</taxon>
        <taxon>Metazoa</taxon>
        <taxon>Ecdysozoa</taxon>
        <taxon>Arthropoda</taxon>
        <taxon>Crustacea</taxon>
        <taxon>Multicrustacea</taxon>
        <taxon>Malacostraca</taxon>
        <taxon>Eumalacostraca</taxon>
        <taxon>Eucarida</taxon>
        <taxon>Decapoda</taxon>
        <taxon>Pleocyemata</taxon>
        <taxon>Brachyura</taxon>
        <taxon>Eubrachyura</taxon>
        <taxon>Portunoidea</taxon>
        <taxon>Portunidae</taxon>
        <taxon>Portuninae</taxon>
        <taxon>Portunus</taxon>
    </lineage>
</organism>
<dbReference type="EMBL" id="VSRR010000279">
    <property type="protein sequence ID" value="MPC13411.1"/>
    <property type="molecule type" value="Genomic_DNA"/>
</dbReference>
<feature type="region of interest" description="Disordered" evidence="1">
    <location>
        <begin position="282"/>
        <end position="326"/>
    </location>
</feature>
<feature type="compositionally biased region" description="Polar residues" evidence="1">
    <location>
        <begin position="307"/>
        <end position="317"/>
    </location>
</feature>
<evidence type="ECO:0000256" key="1">
    <source>
        <dbReference type="SAM" id="MobiDB-lite"/>
    </source>
</evidence>
<feature type="compositionally biased region" description="Polar residues" evidence="1">
    <location>
        <begin position="359"/>
        <end position="388"/>
    </location>
</feature>
<proteinExistence type="predicted"/>
<feature type="compositionally biased region" description="Low complexity" evidence="1">
    <location>
        <begin position="282"/>
        <end position="291"/>
    </location>
</feature>
<feature type="region of interest" description="Disordered" evidence="1">
    <location>
        <begin position="332"/>
        <end position="351"/>
    </location>
</feature>
<keyword evidence="3" id="KW-1185">Reference proteome</keyword>
<name>A0A5B7CX37_PORTR</name>
<sequence length="726" mass="79478">MAAFDPQFPGGGVFQAAFRVPSGCFCHVSQQTTQPDISGFSKSPAGERQHSQQLVTEAPVTVTTPSQRFTRTRNSGADAFQESDSKGSLHLGTPAVIPNDWQSITFSPTSRESPETSPHPLVTSYLQVTNITFSRPPSSVANFEISPPTIGTVSPKSLFQSTSPVTSPTLPPTTTAHHLITPSTPKDSRIIGNENEFLNVEFPPQTFTTGPVADSHHSHHPNQGIIGELNHLGVKAVGDNVQVSETGDNNFILTLQQVRQDGTQVPLELLISVDGRLISAASSLSSDSTHAAQRRSGLEDTEVDLQQLPSTVKSSPVSMEFPFPHPTRVTNAPLQWVPPSSTASPRSSTVALQDSKFMTATTSPEQSSHQISFSHRDNSFSSRNTSSFPPTPTIYSHGRESGWDNSQASQSQLSQLNSKKHPVPEARNLPVDWWKSQLFSERPHVVQNYFINFQENQKKEEAVSGSQIVPSSGAVKSFTRQNLGRGRRESFARGPQNRPSVSHNITRKNSLPGQRLSSLLNYTSNLRVFGKKSSSRVISTNSSRTNKSFPRFTFPIMVFDPMSNYRTKRKPKSQAAPVFSLLRPRKKVSSRTIRDVGDLTRTVDNADTKVKIRLKIAKGVAESGDIITNDGRILHPSSVGRSLYSDTSKSIMTPSRSRLQSMLSSVSPMQTARRDVLASSRILGHTSPYITTNPHSSGRKETQEIVPQSARTSFANHGRPLTVKPH</sequence>
<feature type="region of interest" description="Disordered" evidence="1">
    <location>
        <begin position="35"/>
        <end position="54"/>
    </location>
</feature>
<feature type="region of interest" description="Disordered" evidence="1">
    <location>
        <begin position="686"/>
        <end position="726"/>
    </location>
</feature>
<gene>
    <name evidence="2" type="ORF">E2C01_006144</name>
</gene>
<feature type="compositionally biased region" description="Low complexity" evidence="1">
    <location>
        <begin position="161"/>
        <end position="175"/>
    </location>
</feature>
<evidence type="ECO:0000313" key="2">
    <source>
        <dbReference type="EMBL" id="MPC13411.1"/>
    </source>
</evidence>